<proteinExistence type="predicted"/>
<dbReference type="SUPFAM" id="SSF90123">
    <property type="entry name" value="ABC transporter transmembrane region"/>
    <property type="match status" value="1"/>
</dbReference>
<dbReference type="Gene3D" id="3.40.50.300">
    <property type="entry name" value="P-loop containing nucleotide triphosphate hydrolases"/>
    <property type="match status" value="1"/>
</dbReference>
<dbReference type="InterPro" id="IPR011527">
    <property type="entry name" value="ABC1_TM_dom"/>
</dbReference>
<dbReference type="Gene3D" id="1.20.1560.10">
    <property type="entry name" value="ABC transporter type 1, transmembrane domain"/>
    <property type="match status" value="1"/>
</dbReference>
<accession>A0AAE1E2T6</accession>
<keyword evidence="6 12" id="KW-1133">Transmembrane helix</keyword>
<dbReference type="InterPro" id="IPR039421">
    <property type="entry name" value="Type_1_exporter"/>
</dbReference>
<protein>
    <recommendedName>
        <fullName evidence="8">Iron-sulfur clusters transporter ABCB7, mitochondrial</fullName>
    </recommendedName>
    <alternativeName>
        <fullName evidence="9">ATP-binding cassette sub-family B member 7, mitochondrial</fullName>
    </alternativeName>
</protein>
<dbReference type="Pfam" id="PF00664">
    <property type="entry name" value="ABC_membrane"/>
    <property type="match status" value="1"/>
</dbReference>
<evidence type="ECO:0000256" key="2">
    <source>
        <dbReference type="ARBA" id="ARBA00022448"/>
    </source>
</evidence>
<evidence type="ECO:0000256" key="10">
    <source>
        <dbReference type="ARBA" id="ARBA00048046"/>
    </source>
</evidence>
<dbReference type="GO" id="GO:0006879">
    <property type="term" value="P:intracellular iron ion homeostasis"/>
    <property type="evidence" value="ECO:0007669"/>
    <property type="project" value="TreeGrafter"/>
</dbReference>
<comment type="subcellular location">
    <subcellularLocation>
        <location evidence="1">Mitochondrion inner membrane</location>
        <topology evidence="1">Multi-pass membrane protein</topology>
    </subcellularLocation>
</comment>
<feature type="transmembrane region" description="Helical" evidence="12">
    <location>
        <begin position="139"/>
        <end position="160"/>
    </location>
</feature>
<dbReference type="CDD" id="cd18582">
    <property type="entry name" value="ABC_6TM_ATM1_ABCB7"/>
    <property type="match status" value="1"/>
</dbReference>
<dbReference type="GO" id="GO:0005524">
    <property type="term" value="F:ATP binding"/>
    <property type="evidence" value="ECO:0007669"/>
    <property type="project" value="UniProtKB-KW"/>
</dbReference>
<dbReference type="SMART" id="SM00382">
    <property type="entry name" value="AAA"/>
    <property type="match status" value="1"/>
</dbReference>
<dbReference type="FunFam" id="1.20.1560.10:FF:000004">
    <property type="entry name" value="ATP-binding cassette sub-family B member 7"/>
    <property type="match status" value="1"/>
</dbReference>
<evidence type="ECO:0000256" key="5">
    <source>
        <dbReference type="ARBA" id="ARBA00022840"/>
    </source>
</evidence>
<feature type="compositionally biased region" description="Basic and acidic residues" evidence="11">
    <location>
        <begin position="712"/>
        <end position="736"/>
    </location>
</feature>
<dbReference type="SUPFAM" id="SSF52540">
    <property type="entry name" value="P-loop containing nucleoside triphosphate hydrolases"/>
    <property type="match status" value="1"/>
</dbReference>
<evidence type="ECO:0000256" key="6">
    <source>
        <dbReference type="ARBA" id="ARBA00022989"/>
    </source>
</evidence>
<evidence type="ECO:0000256" key="8">
    <source>
        <dbReference type="ARBA" id="ARBA00041016"/>
    </source>
</evidence>
<dbReference type="EMBL" id="JAWDGP010001472">
    <property type="protein sequence ID" value="KAK3791445.1"/>
    <property type="molecule type" value="Genomic_DNA"/>
</dbReference>
<sequence length="763" mass="84395">MAVLLINRSAIMKNCMGSAPGHWRYCIREFSALRKVFQTSFNIKKKELFQQHSQGLRHAQWFQASKQAVENGGVSKRPRRSLLRKLGFGLQKRHWHPGSSNLLGAEVGGAPKDVTAREMIRSMLSYIWPKNNIRFRIRVVVALSLLVAAKALNVTVPFIFKYGVDYLNGNEKLSEVHDPGTAIFTVALSVMVAYGLARTGAALCNELRNAVFAKVAHNSIRKVAKNVFLHLHSMDLSFHLSRQTGALSKAIDRGTRGINFVLSALVFNVAPTVLEVCLVSAVLYYKCGGKFALTTLGCVTSYAIFTLAVTQWRTRFRVMMNKADNEAGNVAIDSLINYETVKYFNNESHEADKYDQHMEKFEKASLKTTVSLAMLNWGQNAVFSVGITALMIMASQNIIAGSMTVGDLVMVNGLLFQLSLPLNFLGSVYREIRQSLIDMQTMFSLLHLDTSIKSKLNAPALQVSPSESTVTFQDVYFEYVRNNPILNGINLTVPTGKKIAIVGGSGSGKSTIIRLLYRFYDPQDGKVLINGQDVSEVDLDSLRKTIGVVPQDCILFHDTVYNNIAYGDLSAPEEKVYEAARMAEIHDTIMTRFPHQYQTQVGERGLKLSGGEKQRVAIARAILKGAPIIVYDEATSSLDAITEANILQALHRVTEGRTTIVIAHRLSTVMDADVILLLENGTVVEQGSHAELMANPDSRYVELWRKQSAAAKDHTTDIKKEDDEGNTDKSLEEKDSIPQQALVNPIPGGVIELVYLSLQASSS</sequence>
<evidence type="ECO:0000256" key="1">
    <source>
        <dbReference type="ARBA" id="ARBA00004448"/>
    </source>
</evidence>
<dbReference type="GO" id="GO:0140359">
    <property type="term" value="F:ABC-type transporter activity"/>
    <property type="evidence" value="ECO:0007669"/>
    <property type="project" value="InterPro"/>
</dbReference>
<name>A0AAE1E2T6_9GAST</name>
<dbReference type="PROSITE" id="PS50929">
    <property type="entry name" value="ABC_TM1F"/>
    <property type="match status" value="1"/>
</dbReference>
<keyword evidence="2" id="KW-0813">Transport</keyword>
<dbReference type="Pfam" id="PF00005">
    <property type="entry name" value="ABC_tran"/>
    <property type="match status" value="1"/>
</dbReference>
<evidence type="ECO:0000256" key="3">
    <source>
        <dbReference type="ARBA" id="ARBA00022692"/>
    </source>
</evidence>
<dbReference type="InterPro" id="IPR003593">
    <property type="entry name" value="AAA+_ATPase"/>
</dbReference>
<evidence type="ECO:0000256" key="4">
    <source>
        <dbReference type="ARBA" id="ARBA00022741"/>
    </source>
</evidence>
<reference evidence="15" key="1">
    <citation type="journal article" date="2023" name="G3 (Bethesda)">
        <title>A reference genome for the long-term kleptoplast-retaining sea slug Elysia crispata morphotype clarki.</title>
        <authorList>
            <person name="Eastman K.E."/>
            <person name="Pendleton A.L."/>
            <person name="Shaikh M.A."/>
            <person name="Suttiyut T."/>
            <person name="Ogas R."/>
            <person name="Tomko P."/>
            <person name="Gavelis G."/>
            <person name="Widhalm J.R."/>
            <person name="Wisecaver J.H."/>
        </authorList>
    </citation>
    <scope>NUCLEOTIDE SEQUENCE</scope>
    <source>
        <strain evidence="15">ECLA1</strain>
    </source>
</reference>
<evidence type="ECO:0000313" key="16">
    <source>
        <dbReference type="Proteomes" id="UP001283361"/>
    </source>
</evidence>
<gene>
    <name evidence="15" type="ORF">RRG08_046597</name>
</gene>
<comment type="caution">
    <text evidence="15">The sequence shown here is derived from an EMBL/GenBank/DDBJ whole genome shotgun (WGS) entry which is preliminary data.</text>
</comment>
<evidence type="ECO:0000256" key="7">
    <source>
        <dbReference type="ARBA" id="ARBA00023136"/>
    </source>
</evidence>
<dbReference type="FunFam" id="3.40.50.300:FF:000186">
    <property type="entry name" value="ATP-binding cassette sub-family B member 7, mitochondrial"/>
    <property type="match status" value="1"/>
</dbReference>
<evidence type="ECO:0000259" key="13">
    <source>
        <dbReference type="PROSITE" id="PS50893"/>
    </source>
</evidence>
<feature type="transmembrane region" description="Helical" evidence="12">
    <location>
        <begin position="180"/>
        <end position="197"/>
    </location>
</feature>
<feature type="region of interest" description="Disordered" evidence="11">
    <location>
        <begin position="712"/>
        <end position="739"/>
    </location>
</feature>
<dbReference type="PANTHER" id="PTHR24221">
    <property type="entry name" value="ATP-BINDING CASSETTE SUB-FAMILY B"/>
    <property type="match status" value="1"/>
</dbReference>
<dbReference type="AlphaFoldDB" id="A0AAE1E2T6"/>
<keyword evidence="7 12" id="KW-0472">Membrane</keyword>
<dbReference type="InterPro" id="IPR003439">
    <property type="entry name" value="ABC_transporter-like_ATP-bd"/>
</dbReference>
<feature type="transmembrane region" description="Helical" evidence="12">
    <location>
        <begin position="258"/>
        <end position="285"/>
    </location>
</feature>
<dbReference type="Proteomes" id="UP001283361">
    <property type="component" value="Unassembled WGS sequence"/>
</dbReference>
<keyword evidence="4" id="KW-0547">Nucleotide-binding</keyword>
<dbReference type="InterPro" id="IPR036640">
    <property type="entry name" value="ABC1_TM_sf"/>
</dbReference>
<dbReference type="InterPro" id="IPR027417">
    <property type="entry name" value="P-loop_NTPase"/>
</dbReference>
<comment type="catalytic activity">
    <reaction evidence="10">
        <text>(glutathione)4[2Fe(III)-2S] cluster(in) + ATP + H2O = (glutathione)4[2Fe(III)-2S] cluster(out) + ADP + phosphate + H(+)</text>
        <dbReference type="Rhea" id="RHEA:67028"/>
        <dbReference type="ChEBI" id="CHEBI:15377"/>
        <dbReference type="ChEBI" id="CHEBI:15378"/>
        <dbReference type="ChEBI" id="CHEBI:30616"/>
        <dbReference type="ChEBI" id="CHEBI:43474"/>
        <dbReference type="ChEBI" id="CHEBI:167627"/>
        <dbReference type="ChEBI" id="CHEBI:456216"/>
    </reaction>
    <physiologicalReaction direction="left-to-right" evidence="10">
        <dbReference type="Rhea" id="RHEA:67029"/>
    </physiologicalReaction>
</comment>
<feature type="domain" description="ABC transmembrane type-1" evidence="14">
    <location>
        <begin position="140"/>
        <end position="434"/>
    </location>
</feature>
<feature type="domain" description="ABC transporter" evidence="13">
    <location>
        <begin position="470"/>
        <end position="705"/>
    </location>
</feature>
<keyword evidence="16" id="KW-1185">Reference proteome</keyword>
<keyword evidence="3 12" id="KW-0812">Transmembrane</keyword>
<evidence type="ECO:0000313" key="15">
    <source>
        <dbReference type="EMBL" id="KAK3791445.1"/>
    </source>
</evidence>
<evidence type="ECO:0000259" key="14">
    <source>
        <dbReference type="PROSITE" id="PS50929"/>
    </source>
</evidence>
<feature type="transmembrane region" description="Helical" evidence="12">
    <location>
        <begin position="291"/>
        <end position="312"/>
    </location>
</feature>
<dbReference type="GO" id="GO:0016887">
    <property type="term" value="F:ATP hydrolysis activity"/>
    <property type="evidence" value="ECO:0007669"/>
    <property type="project" value="InterPro"/>
</dbReference>
<dbReference type="InterPro" id="IPR017871">
    <property type="entry name" value="ABC_transporter-like_CS"/>
</dbReference>
<dbReference type="GO" id="GO:0005743">
    <property type="term" value="C:mitochondrial inner membrane"/>
    <property type="evidence" value="ECO:0007669"/>
    <property type="project" value="UniProtKB-SubCell"/>
</dbReference>
<evidence type="ECO:0000256" key="11">
    <source>
        <dbReference type="SAM" id="MobiDB-lite"/>
    </source>
</evidence>
<dbReference type="PROSITE" id="PS50893">
    <property type="entry name" value="ABC_TRANSPORTER_2"/>
    <property type="match status" value="1"/>
</dbReference>
<keyword evidence="5" id="KW-0067">ATP-binding</keyword>
<evidence type="ECO:0000256" key="12">
    <source>
        <dbReference type="SAM" id="Phobius"/>
    </source>
</evidence>
<evidence type="ECO:0000256" key="9">
    <source>
        <dbReference type="ARBA" id="ARBA00042945"/>
    </source>
</evidence>
<dbReference type="PANTHER" id="PTHR24221:SF402">
    <property type="entry name" value="IRON-SULFUR CLUSTERS TRANSPORTER ABCB7, MITOCHONDRIAL"/>
    <property type="match status" value="1"/>
</dbReference>
<organism evidence="15 16">
    <name type="scientific">Elysia crispata</name>
    <name type="common">lettuce slug</name>
    <dbReference type="NCBI Taxonomy" id="231223"/>
    <lineage>
        <taxon>Eukaryota</taxon>
        <taxon>Metazoa</taxon>
        <taxon>Spiralia</taxon>
        <taxon>Lophotrochozoa</taxon>
        <taxon>Mollusca</taxon>
        <taxon>Gastropoda</taxon>
        <taxon>Heterobranchia</taxon>
        <taxon>Euthyneura</taxon>
        <taxon>Panpulmonata</taxon>
        <taxon>Sacoglossa</taxon>
        <taxon>Placobranchoidea</taxon>
        <taxon>Plakobranchidae</taxon>
        <taxon>Elysia</taxon>
    </lineage>
</organism>
<feature type="transmembrane region" description="Helical" evidence="12">
    <location>
        <begin position="409"/>
        <end position="429"/>
    </location>
</feature>
<dbReference type="PROSITE" id="PS00211">
    <property type="entry name" value="ABC_TRANSPORTER_1"/>
    <property type="match status" value="1"/>
</dbReference>